<organism evidence="1 2">
    <name type="scientific">Zalerion maritima</name>
    <dbReference type="NCBI Taxonomy" id="339359"/>
    <lineage>
        <taxon>Eukaryota</taxon>
        <taxon>Fungi</taxon>
        <taxon>Dikarya</taxon>
        <taxon>Ascomycota</taxon>
        <taxon>Pezizomycotina</taxon>
        <taxon>Sordariomycetes</taxon>
        <taxon>Lulworthiomycetidae</taxon>
        <taxon>Lulworthiales</taxon>
        <taxon>Lulworthiaceae</taxon>
        <taxon>Zalerion</taxon>
    </lineage>
</organism>
<dbReference type="Pfam" id="PF00494">
    <property type="entry name" value="SQS_PSY"/>
    <property type="match status" value="1"/>
</dbReference>
<keyword evidence="2" id="KW-1185">Reference proteome</keyword>
<name>A0AAD5WUQ4_9PEZI</name>
<comment type="caution">
    <text evidence="1">The sequence shown here is derived from an EMBL/GenBank/DDBJ whole genome shotgun (WGS) entry which is preliminary data.</text>
</comment>
<dbReference type="SUPFAM" id="SSF48576">
    <property type="entry name" value="Terpenoid synthases"/>
    <property type="match status" value="1"/>
</dbReference>
<proteinExistence type="predicted"/>
<gene>
    <name evidence="1" type="ORF">MKZ38_000301</name>
</gene>
<dbReference type="AlphaFoldDB" id="A0AAD5WUQ4"/>
<sequence length="361" mass="40651">MRRFVISAPARRSPRQLRHYHVSEADVKKARDYCREQLKKGDSDAHLVAACLPSRSRDIYLALRTLNSELVRLPDNTTNPTIGAMRFQFWRESMQKTFRGEPPRQPICLLLSSVLSRLEAYASGPTSQLSSFRFWIARFLQARESGLANRPFPSLSEVESTAENTYSTLLYCVLAGIPLRSLHVDHLASHVGKAVGIVAVLRGIPILASPPARTVQTPRGPQPVAASQQLLLLPLDVMAKARAREEDVFRQGPNAEGFRDAVFQVATRANDHLITARTMLSRLKDGQDAGHSFEHEHEMGQDYAPEAGEDDIRLGFRVLLEALPTQAYLDNLQKADFDPWKVGRSWKLPWRLFRAMSTMQI</sequence>
<dbReference type="Gene3D" id="1.10.600.10">
    <property type="entry name" value="Farnesyl Diphosphate Synthase"/>
    <property type="match status" value="1"/>
</dbReference>
<dbReference type="Proteomes" id="UP001201980">
    <property type="component" value="Unassembled WGS sequence"/>
</dbReference>
<reference evidence="1" key="1">
    <citation type="submission" date="2022-07" db="EMBL/GenBank/DDBJ databases">
        <title>Draft genome sequence of Zalerion maritima ATCC 34329, a (micro)plastics degrading marine fungus.</title>
        <authorList>
            <person name="Paco A."/>
            <person name="Goncalves M.F.M."/>
            <person name="Rocha-Santos T.A.P."/>
            <person name="Alves A."/>
        </authorList>
    </citation>
    <scope>NUCLEOTIDE SEQUENCE</scope>
    <source>
        <strain evidence="1">ATCC 34329</strain>
    </source>
</reference>
<dbReference type="InterPro" id="IPR002060">
    <property type="entry name" value="Squ/phyt_synthse"/>
</dbReference>
<evidence type="ECO:0000313" key="1">
    <source>
        <dbReference type="EMBL" id="KAJ2902634.1"/>
    </source>
</evidence>
<dbReference type="EMBL" id="JAKWBI020000107">
    <property type="protein sequence ID" value="KAJ2902634.1"/>
    <property type="molecule type" value="Genomic_DNA"/>
</dbReference>
<evidence type="ECO:0000313" key="2">
    <source>
        <dbReference type="Proteomes" id="UP001201980"/>
    </source>
</evidence>
<protein>
    <submittedName>
        <fullName evidence="1">Squalene/phytoene synthase</fullName>
    </submittedName>
</protein>
<accession>A0AAD5WUQ4</accession>
<dbReference type="InterPro" id="IPR008949">
    <property type="entry name" value="Isoprenoid_synthase_dom_sf"/>
</dbReference>